<dbReference type="Proteomes" id="UP001209854">
    <property type="component" value="Unassembled WGS sequence"/>
</dbReference>
<protein>
    <submittedName>
        <fullName evidence="4">Recombinase family protein</fullName>
    </submittedName>
</protein>
<dbReference type="EMBL" id="JAPFCC010000001">
    <property type="protein sequence ID" value="MCW7555686.1"/>
    <property type="molecule type" value="Genomic_DNA"/>
</dbReference>
<feature type="domain" description="Resolvase/invertase-type recombinase catalytic" evidence="3">
    <location>
        <begin position="4"/>
        <end position="144"/>
    </location>
</feature>
<dbReference type="PANTHER" id="PTHR30461:SF2">
    <property type="entry name" value="SERINE RECOMBINASE PINE-RELATED"/>
    <property type="match status" value="1"/>
</dbReference>
<evidence type="ECO:0000259" key="3">
    <source>
        <dbReference type="PROSITE" id="PS51736"/>
    </source>
</evidence>
<evidence type="ECO:0000313" key="4">
    <source>
        <dbReference type="EMBL" id="MCW7555686.1"/>
    </source>
</evidence>
<dbReference type="PANTHER" id="PTHR30461">
    <property type="entry name" value="DNA-INVERTASE FROM LAMBDOID PROPHAGE"/>
    <property type="match status" value="1"/>
</dbReference>
<keyword evidence="2" id="KW-0233">DNA recombination</keyword>
<accession>A0ABT3N236</accession>
<dbReference type="Pfam" id="PF00239">
    <property type="entry name" value="Resolvase"/>
    <property type="match status" value="1"/>
</dbReference>
<reference evidence="4 5" key="1">
    <citation type="submission" date="2022-10" db="EMBL/GenBank/DDBJ databases">
        <title>High-quality genome sequences of two octocoral-associated bacteria, Endozoicomonas euniceicola EF212 and Endozoicomonas gorgoniicola PS125.</title>
        <authorList>
            <person name="Chiou Y.-J."/>
            <person name="Chen Y.-H."/>
        </authorList>
    </citation>
    <scope>NUCLEOTIDE SEQUENCE [LARGE SCALE GENOMIC DNA]</scope>
    <source>
        <strain evidence="4 5">PS125</strain>
    </source>
</reference>
<comment type="caution">
    <text evidence="4">The sequence shown here is derived from an EMBL/GenBank/DDBJ whole genome shotgun (WGS) entry which is preliminary data.</text>
</comment>
<evidence type="ECO:0000256" key="1">
    <source>
        <dbReference type="ARBA" id="ARBA00023125"/>
    </source>
</evidence>
<organism evidence="4 5">
    <name type="scientific">Endozoicomonas gorgoniicola</name>
    <dbReference type="NCBI Taxonomy" id="1234144"/>
    <lineage>
        <taxon>Bacteria</taxon>
        <taxon>Pseudomonadati</taxon>
        <taxon>Pseudomonadota</taxon>
        <taxon>Gammaproteobacteria</taxon>
        <taxon>Oceanospirillales</taxon>
        <taxon>Endozoicomonadaceae</taxon>
        <taxon>Endozoicomonas</taxon>
    </lineage>
</organism>
<dbReference type="PROSITE" id="PS51736">
    <property type="entry name" value="RECOMBINASES_3"/>
    <property type="match status" value="1"/>
</dbReference>
<evidence type="ECO:0000256" key="2">
    <source>
        <dbReference type="ARBA" id="ARBA00023172"/>
    </source>
</evidence>
<dbReference type="RefSeq" id="WP_262565440.1">
    <property type="nucleotide sequence ID" value="NZ_JAPFCC010000001.1"/>
</dbReference>
<dbReference type="InterPro" id="IPR050639">
    <property type="entry name" value="SSR_resolvase"/>
</dbReference>
<dbReference type="InterPro" id="IPR036162">
    <property type="entry name" value="Resolvase-like_N_sf"/>
</dbReference>
<sequence length="221" mass="24822">MIKQYVIYRRVSTRKQGESGLGLEAQDRDIDLYLQNYESSEFEVLNTFVDVESGSLTDRPQLIKAMNLARQSGATLLVSKLDRLSRRVSFIASLLEDPKIRLKVACMPHADKFQLHIYAALAEQERDFISARTKAALAQAKARGTKLGGLRDSTGERNKIICQQAQERADRLEHIVMPLVQQKKTTRQIADALNAAGVQTARGGQWQSGQVSRLIGRLRKK</sequence>
<dbReference type="InterPro" id="IPR006119">
    <property type="entry name" value="Resolv_N"/>
</dbReference>
<gene>
    <name evidence="4" type="ORF">NX722_24270</name>
</gene>
<dbReference type="SMART" id="SM00857">
    <property type="entry name" value="Resolvase"/>
    <property type="match status" value="1"/>
</dbReference>
<proteinExistence type="predicted"/>
<dbReference type="SUPFAM" id="SSF53041">
    <property type="entry name" value="Resolvase-like"/>
    <property type="match status" value="1"/>
</dbReference>
<keyword evidence="1" id="KW-0238">DNA-binding</keyword>
<evidence type="ECO:0000313" key="5">
    <source>
        <dbReference type="Proteomes" id="UP001209854"/>
    </source>
</evidence>
<name>A0ABT3N236_9GAMM</name>
<dbReference type="CDD" id="cd00338">
    <property type="entry name" value="Ser_Recombinase"/>
    <property type="match status" value="1"/>
</dbReference>
<keyword evidence="5" id="KW-1185">Reference proteome</keyword>
<dbReference type="Gene3D" id="3.40.50.1390">
    <property type="entry name" value="Resolvase, N-terminal catalytic domain"/>
    <property type="match status" value="1"/>
</dbReference>